<dbReference type="Proteomes" id="UP000002534">
    <property type="component" value="Chromosome"/>
</dbReference>
<feature type="transmembrane region" description="Helical" evidence="1">
    <location>
        <begin position="357"/>
        <end position="383"/>
    </location>
</feature>
<gene>
    <name evidence="2" type="ordered locus">Pcar_0990</name>
</gene>
<evidence type="ECO:0000256" key="1">
    <source>
        <dbReference type="SAM" id="Phobius"/>
    </source>
</evidence>
<sequence length="391" mass="45400">MMCDISPRLSLFVKAYHQMTNKRWEDGDCLGEIERTNENCALIAKLEDEALLFPPDPKALIPKSGEFCEIQLQPPRSNSSFFSRSLDDLLNYPTHLHSPPETFFVADTDEYHPSTTQPSTLLRGYLDTIKFIDLLKSLSDHFDSSTGHLRFVFLQREKLEVQVRYLKKDLRSLLCVDSLETVLTEKVHAEQRRSILKRILLEELQTIPEENRFSALLNRLDYIYQRFLDNYQLYVSEFSFDSIFKDISNKKLEYILKLNKNFSEIQNQLLAVPIAALLAWSQMGKGFNIKNSLVFLTSLVFAFFMSMLLRNQKASLGAIKEEINDQLETLKSDYVALSSRFKKIYDDLDDRCRKHGWLLVLVDISVGTIIVAVPAVLLFYYSILQMWVNQF</sequence>
<dbReference type="EMBL" id="CP000142">
    <property type="protein sequence ID" value="ABA88243.1"/>
    <property type="molecule type" value="Genomic_DNA"/>
</dbReference>
<keyword evidence="1" id="KW-0812">Transmembrane</keyword>
<name>Q3A5W4_SYNC1</name>
<accession>Q3A5W4</accession>
<reference evidence="3" key="1">
    <citation type="submission" date="2005-10" db="EMBL/GenBank/DDBJ databases">
        <title>Complete sequence of Pelobacter carbinolicus DSM 2380.</title>
        <authorList>
            <person name="Copeland A."/>
            <person name="Lucas S."/>
            <person name="Lapidus A."/>
            <person name="Barry K."/>
            <person name="Detter J.C."/>
            <person name="Glavina T."/>
            <person name="Hammon N."/>
            <person name="Israni S."/>
            <person name="Pitluck S."/>
            <person name="Chertkov O."/>
            <person name="Schmutz J."/>
            <person name="Larimer F."/>
            <person name="Land M."/>
            <person name="Kyrpides N."/>
            <person name="Ivanova N."/>
            <person name="Richardson P."/>
        </authorList>
    </citation>
    <scope>NUCLEOTIDE SEQUENCE [LARGE SCALE GENOMIC DNA]</scope>
    <source>
        <strain evidence="3">DSM 2380 / NBRC 103641 / GraBd1</strain>
    </source>
</reference>
<dbReference type="KEGG" id="pca:Pcar_0990"/>
<organism evidence="2 3">
    <name type="scientific">Syntrophotalea carbinolica (strain DSM 2380 / NBRC 103641 / GraBd1)</name>
    <name type="common">Pelobacter carbinolicus</name>
    <dbReference type="NCBI Taxonomy" id="338963"/>
    <lineage>
        <taxon>Bacteria</taxon>
        <taxon>Pseudomonadati</taxon>
        <taxon>Thermodesulfobacteriota</taxon>
        <taxon>Desulfuromonadia</taxon>
        <taxon>Desulfuromonadales</taxon>
        <taxon>Syntrophotaleaceae</taxon>
        <taxon>Syntrophotalea</taxon>
    </lineage>
</organism>
<keyword evidence="1" id="KW-0472">Membrane</keyword>
<dbReference type="eggNOG" id="ENOG5032GJY">
    <property type="taxonomic scope" value="Bacteria"/>
</dbReference>
<dbReference type="HOGENOM" id="CLU_642424_0_0_7"/>
<protein>
    <submittedName>
        <fullName evidence="2">Uncharacterized protein</fullName>
    </submittedName>
</protein>
<keyword evidence="3" id="KW-1185">Reference proteome</keyword>
<feature type="transmembrane region" description="Helical" evidence="1">
    <location>
        <begin position="289"/>
        <end position="309"/>
    </location>
</feature>
<proteinExistence type="predicted"/>
<dbReference type="AlphaFoldDB" id="Q3A5W4"/>
<evidence type="ECO:0000313" key="3">
    <source>
        <dbReference type="Proteomes" id="UP000002534"/>
    </source>
</evidence>
<evidence type="ECO:0000313" key="2">
    <source>
        <dbReference type="EMBL" id="ABA88243.1"/>
    </source>
</evidence>
<keyword evidence="1" id="KW-1133">Transmembrane helix</keyword>
<reference evidence="2 3" key="2">
    <citation type="journal article" date="2012" name="BMC Genomics">
        <title>The genome of Pelobacter carbinolicus reveals surprising metabolic capabilities and physiological features.</title>
        <authorList>
            <person name="Aklujkar M."/>
            <person name="Haveman S.A."/>
            <person name="Didonato R.Jr."/>
            <person name="Chertkov O."/>
            <person name="Han C.S."/>
            <person name="Land M.L."/>
            <person name="Brown P."/>
            <person name="Lovley D.R."/>
        </authorList>
    </citation>
    <scope>NUCLEOTIDE SEQUENCE [LARGE SCALE GENOMIC DNA]</scope>
    <source>
        <strain evidence="3">DSM 2380 / NBRC 103641 / GraBd1</strain>
    </source>
</reference>